<gene>
    <name evidence="1" type="ORF">I302_06180</name>
    <name evidence="2" type="ORF">I302_106558</name>
</gene>
<name>A0A1B9G129_9TREE</name>
<dbReference type="KEGG" id="kbi:30210579"/>
<dbReference type="GeneID" id="30210579"/>
<dbReference type="RefSeq" id="XP_019045789.1">
    <property type="nucleotide sequence ID" value="XM_019192792.1"/>
</dbReference>
<accession>A0A1B9G129</accession>
<reference evidence="1" key="3">
    <citation type="submission" date="2014-01" db="EMBL/GenBank/DDBJ databases">
        <title>Evolution of pathogenesis and genome organization in the Tremellales.</title>
        <authorList>
            <person name="Cuomo C."/>
            <person name="Litvintseva A."/>
            <person name="Heitman J."/>
            <person name="Chen Y."/>
            <person name="Sun S."/>
            <person name="Springer D."/>
            <person name="Dromer F."/>
            <person name="Young S."/>
            <person name="Zeng Q."/>
            <person name="Chapman S."/>
            <person name="Gujja S."/>
            <person name="Saif S."/>
            <person name="Birren B."/>
        </authorList>
    </citation>
    <scope>NUCLEOTIDE SEQUENCE</scope>
    <source>
        <strain evidence="1">CBS 10118</strain>
    </source>
</reference>
<protein>
    <submittedName>
        <fullName evidence="1">Uncharacterized protein</fullName>
    </submittedName>
</protein>
<dbReference type="AlphaFoldDB" id="A0A1B9G129"/>
<evidence type="ECO:0000313" key="2">
    <source>
        <dbReference type="EMBL" id="WVW84524.1"/>
    </source>
</evidence>
<proteinExistence type="predicted"/>
<sequence length="335" mass="39258">MLLSEQYYLEYRSTLYNRPLHITLNNVNKLLYGLDFESALRFRKEDVGYLGSWEKLEDAMDVVRSKIICRVDKPFEAHVRKVDSLNRVHTIILHDIPSTEILLRHFKYNGTERIRGTLSTSRTLSNVKTMVFNDLMFPRNPLTYAIADSRFEYVFSSLKKYFAPSSLCLHLPRPYVLETVGYRGHSMQRSNIRDLKFVKEWIEEMSPNLKADQLVIHNVYYIVTSIAKLFANVKIYLSPYHIFNVPVSHSIYTTAYPQFHEVIFRMLCDQLPTASHGKIEIYNAGILKAIPLERFLKEARRRYPGVILPCLKDLEDRLAFYDSEETSRCEMCESD</sequence>
<reference evidence="2" key="4">
    <citation type="submission" date="2024-02" db="EMBL/GenBank/DDBJ databases">
        <title>Comparative genomics of Cryptococcus and Kwoniella reveals pathogenesis evolution and contrasting modes of karyotype evolution via chromosome fusion or intercentromeric recombination.</title>
        <authorList>
            <person name="Coelho M.A."/>
            <person name="David-Palma M."/>
            <person name="Shea T."/>
            <person name="Bowers K."/>
            <person name="McGinley-Smith S."/>
            <person name="Mohammad A.W."/>
            <person name="Gnirke A."/>
            <person name="Yurkov A.M."/>
            <person name="Nowrousian M."/>
            <person name="Sun S."/>
            <person name="Cuomo C.A."/>
            <person name="Heitman J."/>
        </authorList>
    </citation>
    <scope>NUCLEOTIDE SEQUENCE</scope>
    <source>
        <strain evidence="2">CBS 10118</strain>
    </source>
</reference>
<dbReference type="VEuPathDB" id="FungiDB:I302_06180"/>
<reference evidence="2" key="2">
    <citation type="submission" date="2013-07" db="EMBL/GenBank/DDBJ databases">
        <authorList>
            <consortium name="The Broad Institute Genome Sequencing Platform"/>
            <person name="Cuomo C."/>
            <person name="Litvintseva A."/>
            <person name="Chen Y."/>
            <person name="Heitman J."/>
            <person name="Sun S."/>
            <person name="Springer D."/>
            <person name="Dromer F."/>
            <person name="Young S.K."/>
            <person name="Zeng Q."/>
            <person name="Gargeya S."/>
            <person name="Fitzgerald M."/>
            <person name="Abouelleil A."/>
            <person name="Alvarado L."/>
            <person name="Berlin A.M."/>
            <person name="Chapman S.B."/>
            <person name="Dewar J."/>
            <person name="Goldberg J."/>
            <person name="Griggs A."/>
            <person name="Gujja S."/>
            <person name="Hansen M."/>
            <person name="Howarth C."/>
            <person name="Imamovic A."/>
            <person name="Larimer J."/>
            <person name="McCowan C."/>
            <person name="Murphy C."/>
            <person name="Pearson M."/>
            <person name="Priest M."/>
            <person name="Roberts A."/>
            <person name="Saif S."/>
            <person name="Shea T."/>
            <person name="Sykes S."/>
            <person name="Wortman J."/>
            <person name="Nusbaum C."/>
            <person name="Birren B."/>
        </authorList>
    </citation>
    <scope>NUCLEOTIDE SEQUENCE</scope>
    <source>
        <strain evidence="2">CBS 10118</strain>
    </source>
</reference>
<dbReference type="OrthoDB" id="10581834at2759"/>
<dbReference type="Proteomes" id="UP000092730">
    <property type="component" value="Chromosome 5"/>
</dbReference>
<organism evidence="1">
    <name type="scientific">Kwoniella bestiolae CBS 10118</name>
    <dbReference type="NCBI Taxonomy" id="1296100"/>
    <lineage>
        <taxon>Eukaryota</taxon>
        <taxon>Fungi</taxon>
        <taxon>Dikarya</taxon>
        <taxon>Basidiomycota</taxon>
        <taxon>Agaricomycotina</taxon>
        <taxon>Tremellomycetes</taxon>
        <taxon>Tremellales</taxon>
        <taxon>Cryptococcaceae</taxon>
        <taxon>Kwoniella</taxon>
    </lineage>
</organism>
<evidence type="ECO:0000313" key="3">
    <source>
        <dbReference type="Proteomes" id="UP000092730"/>
    </source>
</evidence>
<evidence type="ECO:0000313" key="1">
    <source>
        <dbReference type="EMBL" id="OCF24719.1"/>
    </source>
</evidence>
<keyword evidence="3" id="KW-1185">Reference proteome</keyword>
<dbReference type="EMBL" id="KI894022">
    <property type="protein sequence ID" value="OCF24719.1"/>
    <property type="molecule type" value="Genomic_DNA"/>
</dbReference>
<reference evidence="1" key="1">
    <citation type="submission" date="2013-07" db="EMBL/GenBank/DDBJ databases">
        <title>The Genome Sequence of Cryptococcus bestiolae CBS10118.</title>
        <authorList>
            <consortium name="The Broad Institute Genome Sequencing Platform"/>
            <person name="Cuomo C."/>
            <person name="Litvintseva A."/>
            <person name="Chen Y."/>
            <person name="Heitman J."/>
            <person name="Sun S."/>
            <person name="Springer D."/>
            <person name="Dromer F."/>
            <person name="Young S.K."/>
            <person name="Zeng Q."/>
            <person name="Gargeya S."/>
            <person name="Fitzgerald M."/>
            <person name="Abouelleil A."/>
            <person name="Alvarado L."/>
            <person name="Berlin A.M."/>
            <person name="Chapman S.B."/>
            <person name="Dewar J."/>
            <person name="Goldberg J."/>
            <person name="Griggs A."/>
            <person name="Gujja S."/>
            <person name="Hansen M."/>
            <person name="Howarth C."/>
            <person name="Imamovic A."/>
            <person name="Larimer J."/>
            <person name="McCowan C."/>
            <person name="Murphy C."/>
            <person name="Pearson M."/>
            <person name="Priest M."/>
            <person name="Roberts A."/>
            <person name="Saif S."/>
            <person name="Shea T."/>
            <person name="Sykes S."/>
            <person name="Wortman J."/>
            <person name="Nusbaum C."/>
            <person name="Birren B."/>
        </authorList>
    </citation>
    <scope>NUCLEOTIDE SEQUENCE [LARGE SCALE GENOMIC DNA]</scope>
    <source>
        <strain evidence="1">CBS 10118</strain>
    </source>
</reference>
<dbReference type="EMBL" id="CP144545">
    <property type="protein sequence ID" value="WVW84524.1"/>
    <property type="molecule type" value="Genomic_DNA"/>
</dbReference>